<comment type="subcellular location">
    <subcellularLocation>
        <location evidence="1">Secreted</location>
    </subcellularLocation>
</comment>
<dbReference type="InterPro" id="IPR054579">
    <property type="entry name" value="GCE-like_dom"/>
</dbReference>
<comment type="catalytic activity">
    <reaction evidence="8">
        <text>a 4-O-methyl-alpha-D-glucuronosyl ester derivative + H2O = 4-O-methyl-alpha-D-glucuronate derivative + an alcohol + H(+)</text>
        <dbReference type="Rhea" id="RHEA:67452"/>
        <dbReference type="ChEBI" id="CHEBI:15377"/>
        <dbReference type="ChEBI" id="CHEBI:15378"/>
        <dbReference type="ChEBI" id="CHEBI:30879"/>
        <dbReference type="ChEBI" id="CHEBI:171667"/>
        <dbReference type="ChEBI" id="CHEBI:171668"/>
        <dbReference type="EC" id="3.1.1.117"/>
    </reaction>
    <physiologicalReaction direction="left-to-right" evidence="8">
        <dbReference type="Rhea" id="RHEA:67453"/>
    </physiologicalReaction>
</comment>
<feature type="chain" id="PRO_5040466755" description="(4-O-methyl)-D-glucuronate--lignin esterase" evidence="10">
    <location>
        <begin position="19"/>
        <end position="381"/>
    </location>
</feature>
<evidence type="ECO:0000256" key="9">
    <source>
        <dbReference type="ARBA" id="ARBA00026105"/>
    </source>
</evidence>
<keyword evidence="13" id="KW-1185">Reference proteome</keyword>
<feature type="domain" description="4-O-methyl-glucuronoyl methylesterase-like" evidence="11">
    <location>
        <begin position="95"/>
        <end position="323"/>
    </location>
</feature>
<evidence type="ECO:0000259" key="11">
    <source>
        <dbReference type="Pfam" id="PF22244"/>
    </source>
</evidence>
<proteinExistence type="inferred from homology"/>
<dbReference type="Gene3D" id="3.40.50.1820">
    <property type="entry name" value="alpha/beta hydrolase"/>
    <property type="match status" value="1"/>
</dbReference>
<comment type="caution">
    <text evidence="12">The sequence shown here is derived from an EMBL/GenBank/DDBJ whole genome shotgun (WGS) entry which is preliminary data.</text>
</comment>
<dbReference type="GO" id="GO:0005576">
    <property type="term" value="C:extracellular region"/>
    <property type="evidence" value="ECO:0007669"/>
    <property type="project" value="UniProtKB-SubCell"/>
</dbReference>
<feature type="signal peptide" evidence="10">
    <location>
        <begin position="1"/>
        <end position="18"/>
    </location>
</feature>
<evidence type="ECO:0000256" key="8">
    <source>
        <dbReference type="ARBA" id="ARBA00024511"/>
    </source>
</evidence>
<organism evidence="12 13">
    <name type="scientific">Crepidotus variabilis</name>
    <dbReference type="NCBI Taxonomy" id="179855"/>
    <lineage>
        <taxon>Eukaryota</taxon>
        <taxon>Fungi</taxon>
        <taxon>Dikarya</taxon>
        <taxon>Basidiomycota</taxon>
        <taxon>Agaricomycotina</taxon>
        <taxon>Agaricomycetes</taxon>
        <taxon>Agaricomycetidae</taxon>
        <taxon>Agaricales</taxon>
        <taxon>Agaricineae</taxon>
        <taxon>Crepidotaceae</taxon>
        <taxon>Crepidotus</taxon>
    </lineage>
</organism>
<dbReference type="EMBL" id="MU157879">
    <property type="protein sequence ID" value="KAF9525769.1"/>
    <property type="molecule type" value="Genomic_DNA"/>
</dbReference>
<comment type="similarity">
    <text evidence="2">Belongs to the carbohydrate esterase 15 (CE15) family.</text>
</comment>
<dbReference type="Pfam" id="PF22244">
    <property type="entry name" value="GCE_fung"/>
    <property type="match status" value="1"/>
</dbReference>
<evidence type="ECO:0000256" key="3">
    <source>
        <dbReference type="ARBA" id="ARBA00022487"/>
    </source>
</evidence>
<keyword evidence="4" id="KW-0964">Secreted</keyword>
<evidence type="ECO:0000256" key="4">
    <source>
        <dbReference type="ARBA" id="ARBA00022525"/>
    </source>
</evidence>
<evidence type="ECO:0000256" key="7">
    <source>
        <dbReference type="ARBA" id="ARBA00023185"/>
    </source>
</evidence>
<evidence type="ECO:0000256" key="2">
    <source>
        <dbReference type="ARBA" id="ARBA00010092"/>
    </source>
</evidence>
<evidence type="ECO:0000313" key="12">
    <source>
        <dbReference type="EMBL" id="KAF9525769.1"/>
    </source>
</evidence>
<evidence type="ECO:0000256" key="6">
    <source>
        <dbReference type="ARBA" id="ARBA00022801"/>
    </source>
</evidence>
<evidence type="ECO:0000256" key="1">
    <source>
        <dbReference type="ARBA" id="ARBA00004613"/>
    </source>
</evidence>
<reference evidence="12" key="1">
    <citation type="submission" date="2020-11" db="EMBL/GenBank/DDBJ databases">
        <authorList>
            <consortium name="DOE Joint Genome Institute"/>
            <person name="Ahrendt S."/>
            <person name="Riley R."/>
            <person name="Andreopoulos W."/>
            <person name="Labutti K."/>
            <person name="Pangilinan J."/>
            <person name="Ruiz-Duenas F.J."/>
            <person name="Barrasa J.M."/>
            <person name="Sanchez-Garcia M."/>
            <person name="Camarero S."/>
            <person name="Miyauchi S."/>
            <person name="Serrano A."/>
            <person name="Linde D."/>
            <person name="Babiker R."/>
            <person name="Drula E."/>
            <person name="Ayuso-Fernandez I."/>
            <person name="Pacheco R."/>
            <person name="Padilla G."/>
            <person name="Ferreira P."/>
            <person name="Barriuso J."/>
            <person name="Kellner H."/>
            <person name="Castanera R."/>
            <person name="Alfaro M."/>
            <person name="Ramirez L."/>
            <person name="Pisabarro A.G."/>
            <person name="Kuo A."/>
            <person name="Tritt A."/>
            <person name="Lipzen A."/>
            <person name="He G."/>
            <person name="Yan M."/>
            <person name="Ng V."/>
            <person name="Cullen D."/>
            <person name="Martin F."/>
            <person name="Rosso M.-N."/>
            <person name="Henrissat B."/>
            <person name="Hibbett D."/>
            <person name="Martinez A.T."/>
            <person name="Grigoriev I.V."/>
        </authorList>
    </citation>
    <scope>NUCLEOTIDE SEQUENCE</scope>
    <source>
        <strain evidence="12">CBS 506.95</strain>
    </source>
</reference>
<accession>A0A9P6JMK7</accession>
<keyword evidence="5 10" id="KW-0732">Signal</keyword>
<keyword evidence="3" id="KW-0719">Serine esterase</keyword>
<dbReference type="AlphaFoldDB" id="A0A9P6JMK7"/>
<gene>
    <name evidence="12" type="ORF">CPB83DRAFT_908886</name>
</gene>
<keyword evidence="6" id="KW-0378">Hydrolase</keyword>
<dbReference type="GO" id="GO:0052689">
    <property type="term" value="F:carboxylic ester hydrolase activity"/>
    <property type="evidence" value="ECO:0007669"/>
    <property type="project" value="UniProtKB-KW"/>
</dbReference>
<dbReference type="SUPFAM" id="SSF53474">
    <property type="entry name" value="alpha/beta-Hydrolases"/>
    <property type="match status" value="1"/>
</dbReference>
<dbReference type="EC" id="3.1.1.117" evidence="9"/>
<keyword evidence="7" id="KW-0439">Lignin degradation</keyword>
<evidence type="ECO:0000256" key="5">
    <source>
        <dbReference type="ARBA" id="ARBA00022729"/>
    </source>
</evidence>
<name>A0A9P6JMK7_9AGAR</name>
<dbReference type="OrthoDB" id="3781271at2759"/>
<evidence type="ECO:0000313" key="13">
    <source>
        <dbReference type="Proteomes" id="UP000807306"/>
    </source>
</evidence>
<sequence length="381" mass="40890">MFLITLSVIFLAAQRVYSQCTPLPTPLPRFGSLTATNVLPNPFVFYNGTAVASPADWNCRRQEIKTILQEYLFGYYPDHSKETVTATRSGNTISITVTAGGKSGKFSATLALPSGATKDKPAPVMIVLGFGDSTFVSNGIATATFDAGSVAADSNSKTGAFWSIYNGQDVGVLLAWGWGFHRVLDALIQVAPEVDPKRVGVNGCSRYGKAALAGGIFDDRITVTNPQSSGVFGVSPFRFRYESGGWNERLESNVNGAGWWTKSNLKEFIPDEKRLPLDSNFLASAVAPRAAVWDNGQGDAQMNPEGVAGVTFPSTQAVYKWLGATDNVGLALRSGGHCDPSGTSNDIDFIKSILLGTTRTKNYANTSPYKAHPETYPWLTT</sequence>
<dbReference type="InterPro" id="IPR029058">
    <property type="entry name" value="AB_hydrolase_fold"/>
</dbReference>
<dbReference type="Proteomes" id="UP000807306">
    <property type="component" value="Unassembled WGS sequence"/>
</dbReference>
<protein>
    <recommendedName>
        <fullName evidence="9">(4-O-methyl)-D-glucuronate--lignin esterase</fullName>
        <ecNumber evidence="9">3.1.1.117</ecNumber>
    </recommendedName>
</protein>
<dbReference type="GO" id="GO:0046274">
    <property type="term" value="P:lignin catabolic process"/>
    <property type="evidence" value="ECO:0007669"/>
    <property type="project" value="UniProtKB-KW"/>
</dbReference>
<evidence type="ECO:0000256" key="10">
    <source>
        <dbReference type="SAM" id="SignalP"/>
    </source>
</evidence>